<evidence type="ECO:0000313" key="3">
    <source>
        <dbReference type="Proteomes" id="UP000002089"/>
    </source>
</evidence>
<keyword evidence="3" id="KW-1185">Reference proteome</keyword>
<organism evidence="2 3">
    <name type="scientific">Pseudomonas phage LKA1</name>
    <dbReference type="NCBI Taxonomy" id="386793"/>
    <lineage>
        <taxon>Viruses</taxon>
        <taxon>Duplodnaviria</taxon>
        <taxon>Heunggongvirae</taxon>
        <taxon>Uroviricota</taxon>
        <taxon>Caudoviricetes</taxon>
        <taxon>Autographivirales</taxon>
        <taxon>Autoscriptoviridae</taxon>
        <taxon>Stubburvirus</taxon>
        <taxon>Stubburvirus LKA1</taxon>
    </lineage>
</organism>
<dbReference type="EMBL" id="AM265639">
    <property type="protein sequence ID" value="CAK25003.1"/>
    <property type="molecule type" value="Genomic_DNA"/>
</dbReference>
<feature type="domain" description="dATP/dGTP diphosphohydrolase N-terminal" evidence="1">
    <location>
        <begin position="59"/>
        <end position="167"/>
    </location>
</feature>
<dbReference type="OrthoDB" id="10560at10239"/>
<proteinExistence type="predicted"/>
<accession>Q0E5X9</accession>
<evidence type="ECO:0000259" key="1">
    <source>
        <dbReference type="Pfam" id="PF18909"/>
    </source>
</evidence>
<reference evidence="2 3" key="1">
    <citation type="journal article" date="2006" name="J. Bacteriol.">
        <title>Genomic analysis of Pseudomonas aeruginosa phages LKD16 and LKA1: establishment of the phiKMV subgroup within the T7 supergroup.</title>
        <authorList>
            <person name="Ceyssens P.J."/>
            <person name="Lavigne R."/>
            <person name="Mattheus W."/>
            <person name="Chibeu A."/>
            <person name="Hertveldt K."/>
            <person name="Mast J."/>
            <person name="Robben J."/>
            <person name="Volckaert G."/>
        </authorList>
    </citation>
    <scope>NUCLEOTIDE SEQUENCE</scope>
</reference>
<dbReference type="Proteomes" id="UP000002089">
    <property type="component" value="Segment"/>
</dbReference>
<name>Q0E5X9_9CAUD</name>
<sequence length="168" mass="18995">MPSYPIEYTYESERYFYRIPSKLGRGYGYDYWSKEGSAWVGGYGTPVEPPLVGGERSDAAFKADTGKSRWTLLLDCARGCGRAVRAVVRVLNFAVRPIADGGKGYIPHSWRQVPDARTRYEDALHRHLDAIRDGETHDGESGESHWAHVATNALFLWELDNPKEKTDE</sequence>
<dbReference type="GeneID" id="5687502"/>
<dbReference type="InterPro" id="IPR044038">
    <property type="entry name" value="dATP/dGTP_diPOhydrolase_N"/>
</dbReference>
<evidence type="ECO:0000313" key="2">
    <source>
        <dbReference type="EMBL" id="CAK25003.1"/>
    </source>
</evidence>
<dbReference type="Pfam" id="PF18909">
    <property type="entry name" value="dGTP_diPhyd_N"/>
    <property type="match status" value="1"/>
</dbReference>
<dbReference type="RefSeq" id="YP_001522876.1">
    <property type="nucleotide sequence ID" value="NC_009936.1"/>
</dbReference>
<protein>
    <recommendedName>
        <fullName evidence="1">dATP/dGTP diphosphohydrolase N-terminal domain-containing protein</fullName>
    </recommendedName>
</protein>
<dbReference type="KEGG" id="vg:5687502"/>